<dbReference type="Proteomes" id="UP000291831">
    <property type="component" value="Unassembled WGS sequence"/>
</dbReference>
<feature type="domain" description="Novel STAND NTPase 3" evidence="1">
    <location>
        <begin position="217"/>
        <end position="378"/>
    </location>
</feature>
<dbReference type="EMBL" id="RPGO01000024">
    <property type="protein sequence ID" value="RZB30964.1"/>
    <property type="molecule type" value="Genomic_DNA"/>
</dbReference>
<reference evidence="3" key="1">
    <citation type="submission" date="2019-01" db="EMBL/GenBank/DDBJ databases">
        <title>Anaerobic oxidation of ethane by archaea from a marine hydrocarbon seep.</title>
        <authorList>
            <person name="Musat F."/>
        </authorList>
    </citation>
    <scope>NUCLEOTIDE SEQUENCE [LARGE SCALE GENOMIC DNA]</scope>
</reference>
<proteinExistence type="predicted"/>
<accession>A0A8B3S2K8</accession>
<dbReference type="Pfam" id="PF20720">
    <property type="entry name" value="nSTAND3"/>
    <property type="match status" value="1"/>
</dbReference>
<comment type="caution">
    <text evidence="2">The sequence shown here is derived from an EMBL/GenBank/DDBJ whole genome shotgun (WGS) entry which is preliminary data.</text>
</comment>
<evidence type="ECO:0000313" key="2">
    <source>
        <dbReference type="EMBL" id="RZB30964.1"/>
    </source>
</evidence>
<gene>
    <name evidence="2" type="ORF">AEth_00918</name>
</gene>
<protein>
    <recommendedName>
        <fullName evidence="1">Novel STAND NTPase 3 domain-containing protein</fullName>
    </recommendedName>
</protein>
<organism evidence="2 3">
    <name type="scientific">Candidatus Argoarchaeum ethanivorans</name>
    <dbReference type="NCBI Taxonomy" id="2608793"/>
    <lineage>
        <taxon>Archaea</taxon>
        <taxon>Methanobacteriati</taxon>
        <taxon>Methanobacteriota</taxon>
        <taxon>Stenosarchaea group</taxon>
        <taxon>Methanomicrobia</taxon>
        <taxon>Methanosarcinales</taxon>
        <taxon>Methanosarcinales incertae sedis</taxon>
        <taxon>GOM Arc I cluster</taxon>
        <taxon>Candidatus Argoarchaeum</taxon>
    </lineage>
</organism>
<dbReference type="InterPro" id="IPR049050">
    <property type="entry name" value="nSTAND3"/>
</dbReference>
<evidence type="ECO:0000259" key="1">
    <source>
        <dbReference type="Pfam" id="PF20720"/>
    </source>
</evidence>
<evidence type="ECO:0000313" key="3">
    <source>
        <dbReference type="Proteomes" id="UP000291831"/>
    </source>
</evidence>
<name>A0A8B3S2K8_9EURY</name>
<sequence length="810" mass="93436">MNEKKYIIYLDILGFEALPEELAKKTGFNVDDIRQKYLSDPLEKKIKEMERKGILRPEDKMEGSDNCVLMVDDIHTAFELVEKFTTIKIPHKDHKFIPLEVALGTETIDEDIEVTPINRKEIINFLKEDIINPYRSYYKKENDSKTIKETFVLFTPAFFDELDLLNKKYCEQISYNSKAFFVADLEKIRQKARIFDFLKKIGYEGSNKLYGRVSEVYVPPSEYEDIARTLKEKRIVFITGTQEYGKTYTAVKLMWEYYNSGYEPGWIKGGEREEGTLVRRKLEDIKTELKPRHIIYFEDPFGKTEYKRREGLERGIGTTIDAVRQVEDVYVIITSREEVFKEFEREKISAKELEEFEEKLNIKKASYDYERRKQILLNWAEAESCKWLGNNELKELVLKAIEDEKALPTPLSIKDFASASFDIEEKSGLEEKIKEKSKETAKAFAKEIKNMTKDKILFLSFPFISEYFGVDLSRKTYWEMVRELKLEGAWQFDRVLNWFKDDKIDISGNRIGFSHPSYSEALPYLLAEDGYPTPINEKIFSKLLIKLAEKDGVALAVVWAVADNFDKLPEDMRNKLLFKLAEKDGAALAVVWAVADNFDKLPEDMRNKLLFKLAENDKAALSFAWEIAANFDKLPGDVRDKLLFKLAEKDGAARGVAGVVAANFDKLPEKVRKLLFKLAENDEAASDVARAVAANFDKLPMDVRNKLLIKLAEKGMAAGAVVRAVANNFDKLPDNVRDLLDKLQKPLQHVIEDLSNSHNHAKEEALELISNALPKLDPDFALKILNELSESEYEPVRTKAEKMLDRLKEP</sequence>
<dbReference type="AlphaFoldDB" id="A0A8B3S2K8"/>